<dbReference type="Gene3D" id="3.30.710.10">
    <property type="entry name" value="Potassium Channel Kv1.1, Chain A"/>
    <property type="match status" value="1"/>
</dbReference>
<dbReference type="CDD" id="cd18186">
    <property type="entry name" value="BTB_POZ_ZBTB_KLHL-like"/>
    <property type="match status" value="1"/>
</dbReference>
<dbReference type="SUPFAM" id="SSF54695">
    <property type="entry name" value="POZ domain"/>
    <property type="match status" value="1"/>
</dbReference>
<proteinExistence type="predicted"/>
<feature type="domain" description="BTB" evidence="1">
    <location>
        <begin position="21"/>
        <end position="85"/>
    </location>
</feature>
<protein>
    <recommendedName>
        <fullName evidence="1">BTB domain-containing protein</fullName>
    </recommendedName>
</protein>
<gene>
    <name evidence="2" type="ORF">BDW02DRAFT_597727</name>
</gene>
<dbReference type="EMBL" id="ML975294">
    <property type="protein sequence ID" value="KAF1834985.1"/>
    <property type="molecule type" value="Genomic_DNA"/>
</dbReference>
<sequence length="113" mass="12780">MATSMADLADAVPYGLGDAMCEGIAVIEIGPRHKKYCVHRALLTHHSEYFCKALNGPWKEAQEGRIAIEDIGTEEFNIFIHWIYTQTFPELHDIEAWDRILGNSDLPHSGRDI</sequence>
<reference evidence="2" key="1">
    <citation type="submission" date="2020-01" db="EMBL/GenBank/DDBJ databases">
        <authorList>
            <consortium name="DOE Joint Genome Institute"/>
            <person name="Haridas S."/>
            <person name="Albert R."/>
            <person name="Binder M."/>
            <person name="Bloem J."/>
            <person name="Labutti K."/>
            <person name="Salamov A."/>
            <person name="Andreopoulos B."/>
            <person name="Baker S.E."/>
            <person name="Barry K."/>
            <person name="Bills G."/>
            <person name="Bluhm B.H."/>
            <person name="Cannon C."/>
            <person name="Castanera R."/>
            <person name="Culley D.E."/>
            <person name="Daum C."/>
            <person name="Ezra D."/>
            <person name="Gonzalez J.B."/>
            <person name="Henrissat B."/>
            <person name="Kuo A."/>
            <person name="Liang C."/>
            <person name="Lipzen A."/>
            <person name="Lutzoni F."/>
            <person name="Magnuson J."/>
            <person name="Mondo S."/>
            <person name="Nolan M."/>
            <person name="Ohm R."/>
            <person name="Pangilinan J."/>
            <person name="Park H.-J."/>
            <person name="Ramirez L."/>
            <person name="Alfaro M."/>
            <person name="Sun H."/>
            <person name="Tritt A."/>
            <person name="Yoshinaga Y."/>
            <person name="Zwiers L.-H."/>
            <person name="Turgeon B.G."/>
            <person name="Goodwin S.B."/>
            <person name="Spatafora J.W."/>
            <person name="Crous P.W."/>
            <person name="Grigoriev I.V."/>
        </authorList>
    </citation>
    <scope>NUCLEOTIDE SEQUENCE</scope>
    <source>
        <strain evidence="2">P77</strain>
    </source>
</reference>
<dbReference type="PANTHER" id="PTHR47843">
    <property type="entry name" value="BTB DOMAIN-CONTAINING PROTEIN-RELATED"/>
    <property type="match status" value="1"/>
</dbReference>
<accession>A0A6A5KAR6</accession>
<dbReference type="AlphaFoldDB" id="A0A6A5KAR6"/>
<evidence type="ECO:0000313" key="2">
    <source>
        <dbReference type="EMBL" id="KAF1834985.1"/>
    </source>
</evidence>
<evidence type="ECO:0000259" key="1">
    <source>
        <dbReference type="PROSITE" id="PS50097"/>
    </source>
</evidence>
<dbReference type="InterPro" id="IPR011333">
    <property type="entry name" value="SKP1/BTB/POZ_sf"/>
</dbReference>
<dbReference type="InterPro" id="IPR000210">
    <property type="entry name" value="BTB/POZ_dom"/>
</dbReference>
<dbReference type="Proteomes" id="UP000800040">
    <property type="component" value="Unassembled WGS sequence"/>
</dbReference>
<dbReference type="PANTHER" id="PTHR47843:SF2">
    <property type="entry name" value="BTB DOMAIN-CONTAINING PROTEIN"/>
    <property type="match status" value="1"/>
</dbReference>
<dbReference type="OrthoDB" id="194443at2759"/>
<keyword evidence="3" id="KW-1185">Reference proteome</keyword>
<name>A0A6A5KAR6_9PLEO</name>
<dbReference type="Pfam" id="PF00651">
    <property type="entry name" value="BTB"/>
    <property type="match status" value="1"/>
</dbReference>
<organism evidence="2 3">
    <name type="scientific">Decorospora gaudefroyi</name>
    <dbReference type="NCBI Taxonomy" id="184978"/>
    <lineage>
        <taxon>Eukaryota</taxon>
        <taxon>Fungi</taxon>
        <taxon>Dikarya</taxon>
        <taxon>Ascomycota</taxon>
        <taxon>Pezizomycotina</taxon>
        <taxon>Dothideomycetes</taxon>
        <taxon>Pleosporomycetidae</taxon>
        <taxon>Pleosporales</taxon>
        <taxon>Pleosporineae</taxon>
        <taxon>Pleosporaceae</taxon>
        <taxon>Decorospora</taxon>
    </lineage>
</organism>
<evidence type="ECO:0000313" key="3">
    <source>
        <dbReference type="Proteomes" id="UP000800040"/>
    </source>
</evidence>
<dbReference type="PROSITE" id="PS50097">
    <property type="entry name" value="BTB"/>
    <property type="match status" value="1"/>
</dbReference>